<dbReference type="Proteomes" id="UP000824049">
    <property type="component" value="Unassembled WGS sequence"/>
</dbReference>
<accession>A0A9D2J8A7</accession>
<dbReference type="InterPro" id="IPR052777">
    <property type="entry name" value="Acetyltransferase_Enz"/>
</dbReference>
<protein>
    <submittedName>
        <fullName evidence="1">GNAT family N-acetyltransferase</fullName>
    </submittedName>
</protein>
<proteinExistence type="predicted"/>
<evidence type="ECO:0000313" key="1">
    <source>
        <dbReference type="EMBL" id="HIZ40178.1"/>
    </source>
</evidence>
<comment type="caution">
    <text evidence="1">The sequence shown here is derived from an EMBL/GenBank/DDBJ whole genome shotgun (WGS) entry which is preliminary data.</text>
</comment>
<dbReference type="PANTHER" id="PTHR43305">
    <property type="entry name" value="FAMILY N-ACETYLTRANSFERASE, PUTATIVE (AFU_ORTHOLOGUE AFUA_2G01380)-RELATED"/>
    <property type="match status" value="1"/>
</dbReference>
<evidence type="ECO:0000313" key="2">
    <source>
        <dbReference type="Proteomes" id="UP000824049"/>
    </source>
</evidence>
<reference evidence="1" key="2">
    <citation type="submission" date="2021-04" db="EMBL/GenBank/DDBJ databases">
        <authorList>
            <person name="Gilroy R."/>
        </authorList>
    </citation>
    <scope>NUCLEOTIDE SEQUENCE</scope>
    <source>
        <strain evidence="1">CHK179-28034</strain>
    </source>
</reference>
<name>A0A9D2J8A7_9FIRM</name>
<organism evidence="1 2">
    <name type="scientific">Candidatus Anaerobutyricum stercoris</name>
    <dbReference type="NCBI Taxonomy" id="2838457"/>
    <lineage>
        <taxon>Bacteria</taxon>
        <taxon>Bacillati</taxon>
        <taxon>Bacillota</taxon>
        <taxon>Clostridia</taxon>
        <taxon>Lachnospirales</taxon>
        <taxon>Lachnospiraceae</taxon>
        <taxon>Anaerobutyricum</taxon>
    </lineage>
</organism>
<feature type="non-terminal residue" evidence="1">
    <location>
        <position position="65"/>
    </location>
</feature>
<reference evidence="1" key="1">
    <citation type="journal article" date="2021" name="PeerJ">
        <title>Extensive microbial diversity within the chicken gut microbiome revealed by metagenomics and culture.</title>
        <authorList>
            <person name="Gilroy R."/>
            <person name="Ravi A."/>
            <person name="Getino M."/>
            <person name="Pursley I."/>
            <person name="Horton D.L."/>
            <person name="Alikhan N.F."/>
            <person name="Baker D."/>
            <person name="Gharbi K."/>
            <person name="Hall N."/>
            <person name="Watson M."/>
            <person name="Adriaenssens E.M."/>
            <person name="Foster-Nyarko E."/>
            <person name="Jarju S."/>
            <person name="Secka A."/>
            <person name="Antonio M."/>
            <person name="Oren A."/>
            <person name="Chaudhuri R.R."/>
            <person name="La Ragione R."/>
            <person name="Hildebrand F."/>
            <person name="Pallen M.J."/>
        </authorList>
    </citation>
    <scope>NUCLEOTIDE SEQUENCE</scope>
    <source>
        <strain evidence="1">CHK179-28034</strain>
    </source>
</reference>
<dbReference type="EMBL" id="DXBR01000089">
    <property type="protein sequence ID" value="HIZ40178.1"/>
    <property type="molecule type" value="Genomic_DNA"/>
</dbReference>
<sequence>MKIVDGKPYIDQIKGLIEEYTRRLGRDLTFQNLEEELADPAKKYTAPEGELLVAFDGDTVVGMVA</sequence>
<dbReference type="AlphaFoldDB" id="A0A9D2J8A7"/>
<gene>
    <name evidence="1" type="ORF">H9968_09740</name>
</gene>
<dbReference type="PANTHER" id="PTHR43305:SF1">
    <property type="entry name" value="FAMILY N-ACETYLTRANSFERASE, PUTATIVE (AFU_ORTHOLOGUE AFUA_2G01380)-RELATED"/>
    <property type="match status" value="1"/>
</dbReference>